<gene>
    <name evidence="2" type="ORF">F6S87_07425</name>
</gene>
<dbReference type="Pfam" id="PF14335">
    <property type="entry name" value="DUF4391"/>
    <property type="match status" value="1"/>
</dbReference>
<reference evidence="2 3" key="1">
    <citation type="submission" date="2019-09" db="EMBL/GenBank/DDBJ databases">
        <title>Phylogenetic characterization of a novel taxon of the genus Bifidobacterium: Bifidobacterium choloepi sp. nov.</title>
        <authorList>
            <person name="Modesto M."/>
            <person name="Satti M."/>
        </authorList>
    </citation>
    <scope>NUCLEOTIDE SEQUENCE [LARGE SCALE GENOMIC DNA]</scope>
    <source>
        <strain evidence="2 3">BRDM6</strain>
    </source>
</reference>
<accession>A0A6I5N1S2</accession>
<evidence type="ECO:0000313" key="3">
    <source>
        <dbReference type="Proteomes" id="UP000469292"/>
    </source>
</evidence>
<feature type="coiled-coil region" evidence="1">
    <location>
        <begin position="235"/>
        <end position="271"/>
    </location>
</feature>
<keyword evidence="3" id="KW-1185">Reference proteome</keyword>
<evidence type="ECO:0000256" key="1">
    <source>
        <dbReference type="SAM" id="Coils"/>
    </source>
</evidence>
<keyword evidence="1" id="KW-0175">Coiled coil</keyword>
<protein>
    <submittedName>
        <fullName evidence="2">DUF4391 domain-containing protein</fullName>
    </submittedName>
</protein>
<evidence type="ECO:0000313" key="2">
    <source>
        <dbReference type="EMBL" id="NEG70426.1"/>
    </source>
</evidence>
<organism evidence="2 3">
    <name type="scientific">Bifidobacterium choloepi</name>
    <dbReference type="NCBI Taxonomy" id="2614131"/>
    <lineage>
        <taxon>Bacteria</taxon>
        <taxon>Bacillati</taxon>
        <taxon>Actinomycetota</taxon>
        <taxon>Actinomycetes</taxon>
        <taxon>Bifidobacteriales</taxon>
        <taxon>Bifidobacteriaceae</taxon>
        <taxon>Bifidobacterium</taxon>
    </lineage>
</organism>
<dbReference type="AlphaFoldDB" id="A0A6I5N1S2"/>
<name>A0A6I5N1S2_9BIFI</name>
<dbReference type="EMBL" id="VYSG01000003">
    <property type="protein sequence ID" value="NEG70426.1"/>
    <property type="molecule type" value="Genomic_DNA"/>
</dbReference>
<sequence>MTTGGHCGTLTAAGLGLPAAAIVPEAKSRLPKAMFVGKSAAQAGAAAGVNVRKSLANDVTDIVFLGLLTQKSLVGAVAAPVAAGPRVPEIMVLGLRLAAGVADVPASVVELIAGQRKSGIVFAVVRDAIEDDSPDAPAAKSGAGADNVAEEAALVVRRAMPSRPGHPPVFEIFATPFRPVGNVALYLHDDAPTIDELWNAICAQVALGDDAVLDDDLVDNHYADVDKRIVAARQRTALEATVEKLAADHRRAKSQDKRNELFAKLQKAKKELAALQ</sequence>
<dbReference type="RefSeq" id="WP_163228013.1">
    <property type="nucleotide sequence ID" value="NZ_VYSG01000003.1"/>
</dbReference>
<dbReference type="Proteomes" id="UP000469292">
    <property type="component" value="Unassembled WGS sequence"/>
</dbReference>
<comment type="caution">
    <text evidence="2">The sequence shown here is derived from an EMBL/GenBank/DDBJ whole genome shotgun (WGS) entry which is preliminary data.</text>
</comment>
<proteinExistence type="predicted"/>
<dbReference type="InterPro" id="IPR025503">
    <property type="entry name" value="DUF4391"/>
</dbReference>